<evidence type="ECO:0000256" key="1">
    <source>
        <dbReference type="ARBA" id="ARBA00001656"/>
    </source>
</evidence>
<evidence type="ECO:0000313" key="12">
    <source>
        <dbReference type="Proteomes" id="UP000054359"/>
    </source>
</evidence>
<dbReference type="InterPro" id="IPR043504">
    <property type="entry name" value="Peptidase_S1_PA_chymotrypsin"/>
</dbReference>
<dbReference type="PROSITE" id="PS00135">
    <property type="entry name" value="TRYPSIN_SER"/>
    <property type="match status" value="1"/>
</dbReference>
<proteinExistence type="predicted"/>
<keyword evidence="4 8" id="KW-0645">Protease</keyword>
<dbReference type="InterPro" id="IPR001254">
    <property type="entry name" value="Trypsin_dom"/>
</dbReference>
<dbReference type="STRING" id="407821.A0A087TEF8"/>
<feature type="chain" id="PRO_5001829568" description="Acrosin" evidence="9">
    <location>
        <begin position="18"/>
        <end position="268"/>
    </location>
</feature>
<dbReference type="OrthoDB" id="6514235at2759"/>
<evidence type="ECO:0000256" key="4">
    <source>
        <dbReference type="ARBA" id="ARBA00022670"/>
    </source>
</evidence>
<feature type="signal peptide" evidence="9">
    <location>
        <begin position="1"/>
        <end position="17"/>
    </location>
</feature>
<dbReference type="InterPro" id="IPR009003">
    <property type="entry name" value="Peptidase_S1_PA"/>
</dbReference>
<keyword evidence="12" id="KW-1185">Reference proteome</keyword>
<organism evidence="11 12">
    <name type="scientific">Stegodyphus mimosarum</name>
    <name type="common">African social velvet spider</name>
    <dbReference type="NCBI Taxonomy" id="407821"/>
    <lineage>
        <taxon>Eukaryota</taxon>
        <taxon>Metazoa</taxon>
        <taxon>Ecdysozoa</taxon>
        <taxon>Arthropoda</taxon>
        <taxon>Chelicerata</taxon>
        <taxon>Arachnida</taxon>
        <taxon>Araneae</taxon>
        <taxon>Araneomorphae</taxon>
        <taxon>Entelegynae</taxon>
        <taxon>Eresoidea</taxon>
        <taxon>Eresidae</taxon>
        <taxon>Stegodyphus</taxon>
    </lineage>
</organism>
<evidence type="ECO:0000256" key="7">
    <source>
        <dbReference type="ARBA" id="ARBA00023157"/>
    </source>
</evidence>
<dbReference type="Proteomes" id="UP000054359">
    <property type="component" value="Unassembled WGS sequence"/>
</dbReference>
<evidence type="ECO:0000256" key="2">
    <source>
        <dbReference type="ARBA" id="ARBA00012050"/>
    </source>
</evidence>
<dbReference type="GO" id="GO:0004252">
    <property type="term" value="F:serine-type endopeptidase activity"/>
    <property type="evidence" value="ECO:0007669"/>
    <property type="project" value="InterPro"/>
</dbReference>
<feature type="non-terminal residue" evidence="11">
    <location>
        <position position="268"/>
    </location>
</feature>
<protein>
    <recommendedName>
        <fullName evidence="3">Acrosin</fullName>
        <ecNumber evidence="2">3.4.21.10</ecNumber>
    </recommendedName>
</protein>
<keyword evidence="7" id="KW-1015">Disulfide bond</keyword>
<dbReference type="FunFam" id="2.40.10.10:FF:000003">
    <property type="entry name" value="Transmembrane serine protease 3"/>
    <property type="match status" value="1"/>
</dbReference>
<dbReference type="PANTHER" id="PTHR24252">
    <property type="entry name" value="ACROSIN-RELATED"/>
    <property type="match status" value="1"/>
</dbReference>
<dbReference type="Gene3D" id="2.40.10.10">
    <property type="entry name" value="Trypsin-like serine proteases"/>
    <property type="match status" value="1"/>
</dbReference>
<comment type="catalytic activity">
    <reaction evidence="1">
        <text>Preferential cleavage: Arg-|-Xaa, Lys-|-Xaa.</text>
        <dbReference type="EC" id="3.4.21.10"/>
    </reaction>
</comment>
<dbReference type="AlphaFoldDB" id="A0A087TEF8"/>
<keyword evidence="6 8" id="KW-0720">Serine protease</keyword>
<dbReference type="PANTHER" id="PTHR24252:SF8">
    <property type="entry name" value="ACROSIN"/>
    <property type="match status" value="1"/>
</dbReference>
<dbReference type="SUPFAM" id="SSF50494">
    <property type="entry name" value="Trypsin-like serine proteases"/>
    <property type="match status" value="1"/>
</dbReference>
<dbReference type="PRINTS" id="PR00722">
    <property type="entry name" value="CHYMOTRYPSIN"/>
</dbReference>
<evidence type="ECO:0000256" key="6">
    <source>
        <dbReference type="ARBA" id="ARBA00022825"/>
    </source>
</evidence>
<evidence type="ECO:0000256" key="8">
    <source>
        <dbReference type="RuleBase" id="RU363034"/>
    </source>
</evidence>
<dbReference type="PROSITE" id="PS50240">
    <property type="entry name" value="TRYPSIN_DOM"/>
    <property type="match status" value="1"/>
</dbReference>
<feature type="domain" description="Peptidase S1" evidence="10">
    <location>
        <begin position="38"/>
        <end position="268"/>
    </location>
</feature>
<evidence type="ECO:0000256" key="9">
    <source>
        <dbReference type="SAM" id="SignalP"/>
    </source>
</evidence>
<keyword evidence="5 8" id="KW-0378">Hydrolase</keyword>
<name>A0A087TEF8_STEMI</name>
<dbReference type="SMART" id="SM00020">
    <property type="entry name" value="Tryp_SPc"/>
    <property type="match status" value="1"/>
</dbReference>
<dbReference type="PROSITE" id="PS00134">
    <property type="entry name" value="TRYPSIN_HIS"/>
    <property type="match status" value="1"/>
</dbReference>
<dbReference type="EMBL" id="KK114854">
    <property type="protein sequence ID" value="KFM63497.1"/>
    <property type="molecule type" value="Genomic_DNA"/>
</dbReference>
<evidence type="ECO:0000313" key="11">
    <source>
        <dbReference type="EMBL" id="KFM63497.1"/>
    </source>
</evidence>
<dbReference type="CDD" id="cd00190">
    <property type="entry name" value="Tryp_SPc"/>
    <property type="match status" value="1"/>
</dbReference>
<dbReference type="Pfam" id="PF00089">
    <property type="entry name" value="Trypsin"/>
    <property type="match status" value="1"/>
</dbReference>
<evidence type="ECO:0000256" key="5">
    <source>
        <dbReference type="ARBA" id="ARBA00022801"/>
    </source>
</evidence>
<dbReference type="InterPro" id="IPR001314">
    <property type="entry name" value="Peptidase_S1A"/>
</dbReference>
<dbReference type="InterPro" id="IPR018114">
    <property type="entry name" value="TRYPSIN_HIS"/>
</dbReference>
<reference evidence="11 12" key="1">
    <citation type="submission" date="2013-11" db="EMBL/GenBank/DDBJ databases">
        <title>Genome sequencing of Stegodyphus mimosarum.</title>
        <authorList>
            <person name="Bechsgaard J."/>
        </authorList>
    </citation>
    <scope>NUCLEOTIDE SEQUENCE [LARGE SCALE GENOMIC DNA]</scope>
</reference>
<dbReference type="InterPro" id="IPR033116">
    <property type="entry name" value="TRYPSIN_SER"/>
</dbReference>
<dbReference type="GO" id="GO:0006508">
    <property type="term" value="P:proteolysis"/>
    <property type="evidence" value="ECO:0007669"/>
    <property type="project" value="UniProtKB-KW"/>
</dbReference>
<sequence>MNRTLIFLMLGIAFSESKMSVTLKDCGISRVVRGGDRIVGGRNALDGEFPWQVSLRFTNSFIPPTHICGGTILNQRWIITAAHCVNKRAAENFIVVVGIKNQGDKNVVSLLVDKIRVHEKFDPETFLNDIAVLRVKKPILLSSYVNGICLPPVDQNVTGFATATGWGDTQEGGNMSSLLKAVELPLVPQSVCEILLGPESFCAKAMLCAGDLDGGLDTCQGDSGGPLIQYKDQKAFLVGVVSWGIGCARRDLPGVYSRVPNYIKWIEK</sequence>
<keyword evidence="9" id="KW-0732">Signal</keyword>
<evidence type="ECO:0000259" key="10">
    <source>
        <dbReference type="PROSITE" id="PS50240"/>
    </source>
</evidence>
<accession>A0A087TEF8</accession>
<evidence type="ECO:0000256" key="3">
    <source>
        <dbReference type="ARBA" id="ARBA00017161"/>
    </source>
</evidence>
<dbReference type="EC" id="3.4.21.10" evidence="2"/>
<gene>
    <name evidence="11" type="ORF">X975_07974</name>
</gene>